<keyword evidence="6 9" id="KW-0378">Hydrolase</keyword>
<evidence type="ECO:0000256" key="5">
    <source>
        <dbReference type="ARBA" id="ARBA00022750"/>
    </source>
</evidence>
<dbReference type="GO" id="GO:0005886">
    <property type="term" value="C:plasma membrane"/>
    <property type="evidence" value="ECO:0007669"/>
    <property type="project" value="UniProtKB-SubCell"/>
</dbReference>
<name>K6V352_9MICO</name>
<organism evidence="12 13">
    <name type="scientific">Austwickia chelonae NBRC 105200</name>
    <dbReference type="NCBI Taxonomy" id="1184607"/>
    <lineage>
        <taxon>Bacteria</taxon>
        <taxon>Bacillati</taxon>
        <taxon>Actinomycetota</taxon>
        <taxon>Actinomycetes</taxon>
        <taxon>Micrococcales</taxon>
        <taxon>Dermatophilaceae</taxon>
        <taxon>Austwickia</taxon>
    </lineage>
</organism>
<dbReference type="Pfam" id="PF01252">
    <property type="entry name" value="Peptidase_A8"/>
    <property type="match status" value="1"/>
</dbReference>
<feature type="region of interest" description="Disordered" evidence="11">
    <location>
        <begin position="1"/>
        <end position="24"/>
    </location>
</feature>
<feature type="active site" evidence="9">
    <location>
        <position position="147"/>
    </location>
</feature>
<dbReference type="PANTHER" id="PTHR33695:SF1">
    <property type="entry name" value="LIPOPROTEIN SIGNAL PEPTIDASE"/>
    <property type="match status" value="1"/>
</dbReference>
<keyword evidence="12" id="KW-0449">Lipoprotein</keyword>
<evidence type="ECO:0000256" key="2">
    <source>
        <dbReference type="ARBA" id="ARBA00022475"/>
    </source>
</evidence>
<comment type="caution">
    <text evidence="9">Lacks conserved residue(s) required for the propagation of feature annotation.</text>
</comment>
<proteinExistence type="inferred from homology"/>
<evidence type="ECO:0000256" key="9">
    <source>
        <dbReference type="HAMAP-Rule" id="MF_00161"/>
    </source>
</evidence>
<dbReference type="PRINTS" id="PR00781">
    <property type="entry name" value="LIPOSIGPTASE"/>
</dbReference>
<keyword evidence="13" id="KW-1185">Reference proteome</keyword>
<evidence type="ECO:0000256" key="4">
    <source>
        <dbReference type="ARBA" id="ARBA00022692"/>
    </source>
</evidence>
<sequence>MAGADSGGAKPPLPEVPGGRSAGRGNSAAGWTPLVLGLAVLVYAADQLTKMWALTHLEPGNRREWLGELVQLHLIFNSGAAFSLGSNITWVFTIIQAVVPAVILFFTPRLKTWQWATGAGLALGGALGNLTDRLLRSPGFGIGHVVDFLELPNWPIFNVADSAIVGAALIVTLATAMGVEAFGEETGAAAPTTRQGDDIADKKDPAEGNSGTFGDKNRG</sequence>
<dbReference type="AlphaFoldDB" id="K6V352"/>
<comment type="caution">
    <text evidence="12">The sequence shown here is derived from an EMBL/GenBank/DDBJ whole genome shotgun (WGS) entry which is preliminary data.</text>
</comment>
<dbReference type="EC" id="3.4.23.36" evidence="9"/>
<evidence type="ECO:0000256" key="11">
    <source>
        <dbReference type="SAM" id="MobiDB-lite"/>
    </source>
</evidence>
<dbReference type="STRING" id="100225.SAMN05421595_1595"/>
<evidence type="ECO:0000256" key="10">
    <source>
        <dbReference type="RuleBase" id="RU004181"/>
    </source>
</evidence>
<dbReference type="UniPathway" id="UPA00665"/>
<comment type="catalytic activity">
    <reaction evidence="9">
        <text>Release of signal peptides from bacterial membrane prolipoproteins. Hydrolyzes -Xaa-Yaa-Zaa-|-(S,diacylglyceryl)Cys-, in which Xaa is hydrophobic (preferably Leu), and Yaa (Ala or Ser) and Zaa (Gly or Ala) have small, neutral side chains.</text>
        <dbReference type="EC" id="3.4.23.36"/>
    </reaction>
</comment>
<dbReference type="GO" id="GO:0006508">
    <property type="term" value="P:proteolysis"/>
    <property type="evidence" value="ECO:0007669"/>
    <property type="project" value="UniProtKB-KW"/>
</dbReference>
<feature type="region of interest" description="Disordered" evidence="11">
    <location>
        <begin position="186"/>
        <end position="219"/>
    </location>
</feature>
<accession>K6V352</accession>
<comment type="function">
    <text evidence="9">This protein specifically catalyzes the removal of signal peptides from prolipoproteins.</text>
</comment>
<keyword evidence="5 9" id="KW-0064">Aspartyl protease</keyword>
<dbReference type="NCBIfam" id="TIGR00077">
    <property type="entry name" value="lspA"/>
    <property type="match status" value="1"/>
</dbReference>
<dbReference type="Proteomes" id="UP000008495">
    <property type="component" value="Unassembled WGS sequence"/>
</dbReference>
<evidence type="ECO:0000313" key="13">
    <source>
        <dbReference type="Proteomes" id="UP000008495"/>
    </source>
</evidence>
<keyword evidence="2 9" id="KW-1003">Cell membrane</keyword>
<dbReference type="InterPro" id="IPR001872">
    <property type="entry name" value="Peptidase_A8"/>
</dbReference>
<protein>
    <recommendedName>
        <fullName evidence="9">Lipoprotein signal peptidase</fullName>
        <ecNumber evidence="9">3.4.23.36</ecNumber>
    </recommendedName>
    <alternativeName>
        <fullName evidence="9">Prolipoprotein signal peptidase</fullName>
    </alternativeName>
    <alternativeName>
        <fullName evidence="9">Signal peptidase II</fullName>
        <shortName evidence="9">SPase II</shortName>
    </alternativeName>
</protein>
<reference evidence="12 13" key="1">
    <citation type="submission" date="2012-08" db="EMBL/GenBank/DDBJ databases">
        <title>Whole genome shotgun sequence of Austwickia chelonae NBRC 105200.</title>
        <authorList>
            <person name="Yoshida I."/>
            <person name="Hosoyama A."/>
            <person name="Tsuchikane K."/>
            <person name="Katsumata H."/>
            <person name="Ando Y."/>
            <person name="Ohji S."/>
            <person name="Hamada M."/>
            <person name="Tamura T."/>
            <person name="Yamazoe A."/>
            <person name="Yamazaki S."/>
            <person name="Fujita N."/>
        </authorList>
    </citation>
    <scope>NUCLEOTIDE SEQUENCE [LARGE SCALE GENOMIC DNA]</scope>
    <source>
        <strain evidence="12 13">NBRC 105200</strain>
    </source>
</reference>
<feature type="transmembrane region" description="Helical" evidence="9">
    <location>
        <begin position="28"/>
        <end position="45"/>
    </location>
</feature>
<keyword evidence="7 9" id="KW-1133">Transmembrane helix</keyword>
<keyword evidence="3 9" id="KW-0645">Protease</keyword>
<dbReference type="EMBL" id="BAGZ01000001">
    <property type="protein sequence ID" value="GAB76468.1"/>
    <property type="molecule type" value="Genomic_DNA"/>
</dbReference>
<keyword evidence="4 9" id="KW-0812">Transmembrane</keyword>
<feature type="active site" evidence="9">
    <location>
        <position position="161"/>
    </location>
</feature>
<evidence type="ECO:0000256" key="6">
    <source>
        <dbReference type="ARBA" id="ARBA00022801"/>
    </source>
</evidence>
<evidence type="ECO:0000256" key="3">
    <source>
        <dbReference type="ARBA" id="ARBA00022670"/>
    </source>
</evidence>
<evidence type="ECO:0000256" key="7">
    <source>
        <dbReference type="ARBA" id="ARBA00022989"/>
    </source>
</evidence>
<feature type="transmembrane region" description="Helical" evidence="9">
    <location>
        <begin position="88"/>
        <end position="106"/>
    </location>
</feature>
<comment type="pathway">
    <text evidence="9">Protein modification; lipoprotein biosynthesis (signal peptide cleavage).</text>
</comment>
<dbReference type="HAMAP" id="MF_00161">
    <property type="entry name" value="LspA"/>
    <property type="match status" value="1"/>
</dbReference>
<dbReference type="eggNOG" id="COG0597">
    <property type="taxonomic scope" value="Bacteria"/>
</dbReference>
<keyword evidence="8 9" id="KW-0472">Membrane</keyword>
<evidence type="ECO:0000256" key="1">
    <source>
        <dbReference type="ARBA" id="ARBA00006139"/>
    </source>
</evidence>
<dbReference type="GO" id="GO:0004190">
    <property type="term" value="F:aspartic-type endopeptidase activity"/>
    <property type="evidence" value="ECO:0007669"/>
    <property type="project" value="UniProtKB-UniRule"/>
</dbReference>
<comment type="similarity">
    <text evidence="1 9 10">Belongs to the peptidase A8 family.</text>
</comment>
<dbReference type="PANTHER" id="PTHR33695">
    <property type="entry name" value="LIPOPROTEIN SIGNAL PEPTIDASE"/>
    <property type="match status" value="1"/>
</dbReference>
<evidence type="ECO:0000313" key="12">
    <source>
        <dbReference type="EMBL" id="GAB76468.1"/>
    </source>
</evidence>
<gene>
    <name evidence="9 12" type="primary">lspA</name>
    <name evidence="12" type="ORF">AUCHE_01_00310</name>
</gene>
<comment type="subcellular location">
    <subcellularLocation>
        <location evidence="9">Cell membrane</location>
        <topology evidence="9">Multi-pass membrane protein</topology>
    </subcellularLocation>
</comment>
<evidence type="ECO:0000256" key="8">
    <source>
        <dbReference type="ARBA" id="ARBA00023136"/>
    </source>
</evidence>
<feature type="compositionally biased region" description="Basic and acidic residues" evidence="11">
    <location>
        <begin position="195"/>
        <end position="206"/>
    </location>
</feature>